<accession>A0A1K1LRK0</accession>
<evidence type="ECO:0000313" key="2">
    <source>
        <dbReference type="Proteomes" id="UP000182740"/>
    </source>
</evidence>
<proteinExistence type="predicted"/>
<dbReference type="EMBL" id="FPJG01000002">
    <property type="protein sequence ID" value="SFW13464.1"/>
    <property type="molecule type" value="Genomic_DNA"/>
</dbReference>
<gene>
    <name evidence="1" type="ORF">SAMN04489730_0164</name>
</gene>
<dbReference type="InterPro" id="IPR027417">
    <property type="entry name" value="P-loop_NTPase"/>
</dbReference>
<sequence>MRRRGRGDAAQVIPPASPVDEAVIPANSAALLAAEQVDGRRAPESVLPAEWVAARDKPIPPALGWRMPGAGRAPFAPKLTRWVGSTAQVSGLYPFVLSAGAPDFGVPVGIHQITREPVSLDVGEYLRRGLVTNVGVYLTGEPGTGKSTIGRRLMWGLSLFGVGVMVPADLKGEHRQLVEGLGGTCVTLGRGLHRINLLDPGPLAGVLDQAPPAERARLRQEIQARALALTEGALTISSGRPLDDSERLGLALAYELFGRRRPSDTPTLSDLLVILQEAPEEIRAPLHTADAAEAQRLLRPLLVRLQLILRGPLAGLFEGQSTFSIDPRTPATSLDLSRLVAGADDAAVAIAMLAAWGWASALVDAGQVSGFRRTWVQFFDEFWRVLRAGSGMVEIGDQVGRIGRQKGVQALMASHAFADFQALATEEDRAKAVGIIARCSTAIVAAQPQSELDALSSIMQFSRAESALIRSWAAPPTWSGETQHPGRGRFMLKPRERIGIPVRMLLAASERPYHDTDQAWR</sequence>
<reference evidence="2" key="1">
    <citation type="submission" date="2016-11" db="EMBL/GenBank/DDBJ databases">
        <authorList>
            <person name="Varghese N."/>
            <person name="Submissions S."/>
        </authorList>
    </citation>
    <scope>NUCLEOTIDE SEQUENCE [LARGE SCALE GENOMIC DNA]</scope>
    <source>
        <strain evidence="2">DSM 44671</strain>
    </source>
</reference>
<evidence type="ECO:0000313" key="1">
    <source>
        <dbReference type="EMBL" id="SFW13464.1"/>
    </source>
</evidence>
<organism evidence="1 2">
    <name type="scientific">Amycolatopsis australiensis</name>
    <dbReference type="NCBI Taxonomy" id="546364"/>
    <lineage>
        <taxon>Bacteria</taxon>
        <taxon>Bacillati</taxon>
        <taxon>Actinomycetota</taxon>
        <taxon>Actinomycetes</taxon>
        <taxon>Pseudonocardiales</taxon>
        <taxon>Pseudonocardiaceae</taxon>
        <taxon>Amycolatopsis</taxon>
    </lineage>
</organism>
<dbReference type="Gene3D" id="3.40.50.300">
    <property type="entry name" value="P-loop containing nucleotide triphosphate hydrolases"/>
    <property type="match status" value="1"/>
</dbReference>
<evidence type="ECO:0008006" key="3">
    <source>
        <dbReference type="Google" id="ProtNLM"/>
    </source>
</evidence>
<dbReference type="SUPFAM" id="SSF52540">
    <property type="entry name" value="P-loop containing nucleoside triphosphate hydrolases"/>
    <property type="match status" value="1"/>
</dbReference>
<protein>
    <recommendedName>
        <fullName evidence="3">AAA-like domain-containing protein</fullName>
    </recommendedName>
</protein>
<dbReference type="STRING" id="546364.SAMN04489730_0164"/>
<name>A0A1K1LRK0_9PSEU</name>
<dbReference type="AlphaFoldDB" id="A0A1K1LRK0"/>
<dbReference type="Proteomes" id="UP000182740">
    <property type="component" value="Unassembled WGS sequence"/>
</dbReference>
<keyword evidence="2" id="KW-1185">Reference proteome</keyword>